<sequence>MKAFVAVSKDGTTTTLSRQFTTDTHWVMIETYCENTNFRTPHIRHEVWLDATATDFIQRTRNSEFYVTEQC</sequence>
<dbReference type="Proteomes" id="UP000811899">
    <property type="component" value="Unassembled WGS sequence"/>
</dbReference>
<accession>A0AAW4L7A9</accession>
<name>A0AAW4L7A9_9BACT</name>
<keyword evidence="2" id="KW-1185">Reference proteome</keyword>
<dbReference type="EMBL" id="JAHCVJ010000006">
    <property type="protein sequence ID" value="MBT0665730.1"/>
    <property type="molecule type" value="Genomic_DNA"/>
</dbReference>
<evidence type="ECO:0000313" key="1">
    <source>
        <dbReference type="EMBL" id="MBT0665730.1"/>
    </source>
</evidence>
<dbReference type="AlphaFoldDB" id="A0AAW4L7A9"/>
<comment type="caution">
    <text evidence="1">The sequence shown here is derived from an EMBL/GenBank/DDBJ whole genome shotgun (WGS) entry which is preliminary data.</text>
</comment>
<reference evidence="1 2" key="1">
    <citation type="submission" date="2021-05" db="EMBL/GenBank/DDBJ databases">
        <title>The draft genome of Geobacter pelophilus DSM 12255.</title>
        <authorList>
            <person name="Xu Z."/>
            <person name="Masuda Y."/>
            <person name="Itoh H."/>
            <person name="Senoo K."/>
        </authorList>
    </citation>
    <scope>NUCLEOTIDE SEQUENCE [LARGE SCALE GENOMIC DNA]</scope>
    <source>
        <strain evidence="1 2">DSM 12255</strain>
    </source>
</reference>
<proteinExistence type="predicted"/>
<gene>
    <name evidence="1" type="ORF">KI809_15580</name>
</gene>
<dbReference type="RefSeq" id="WP_214172495.1">
    <property type="nucleotide sequence ID" value="NZ_JAHCVJ010000006.1"/>
</dbReference>
<organism evidence="1 2">
    <name type="scientific">Geoanaerobacter pelophilus</name>
    <dbReference type="NCBI Taxonomy" id="60036"/>
    <lineage>
        <taxon>Bacteria</taxon>
        <taxon>Pseudomonadati</taxon>
        <taxon>Thermodesulfobacteriota</taxon>
        <taxon>Desulfuromonadia</taxon>
        <taxon>Geobacterales</taxon>
        <taxon>Geobacteraceae</taxon>
        <taxon>Geoanaerobacter</taxon>
    </lineage>
</organism>
<evidence type="ECO:0000313" key="2">
    <source>
        <dbReference type="Proteomes" id="UP000811899"/>
    </source>
</evidence>
<protein>
    <submittedName>
        <fullName evidence="1">Uncharacterized protein</fullName>
    </submittedName>
</protein>